<dbReference type="InterPro" id="IPR021598">
    <property type="entry name" value="DUF3221"/>
</dbReference>
<dbReference type="KEGG" id="paek:D3873_01240"/>
<dbReference type="OrthoDB" id="2603210at2"/>
<dbReference type="EMBL" id="CP032418">
    <property type="protein sequence ID" value="AYC28559.1"/>
    <property type="molecule type" value="Genomic_DNA"/>
</dbReference>
<organism evidence="2 3">
    <name type="scientific">Paenisporosarcina cavernae</name>
    <dbReference type="NCBI Taxonomy" id="2320858"/>
    <lineage>
        <taxon>Bacteria</taxon>
        <taxon>Bacillati</taxon>
        <taxon>Bacillota</taxon>
        <taxon>Bacilli</taxon>
        <taxon>Bacillales</taxon>
        <taxon>Caryophanaceae</taxon>
        <taxon>Paenisporosarcina</taxon>
    </lineage>
</organism>
<proteinExistence type="predicted"/>
<accession>A0A385YPC8</accession>
<dbReference type="Pfam" id="PF11518">
    <property type="entry name" value="DUF3221"/>
    <property type="match status" value="1"/>
</dbReference>
<keyword evidence="1" id="KW-0472">Membrane</keyword>
<sequence>MKRIVKGTSWQLYLFFGLLLIGLCVFLFLASQKEDIATPKVLYEGYVAEQEFNRILVVTAEVWEKNKDLPNVNWGEEDPQCIWFTFPEKHVDVKRGNEVTVTFNGVVQESLPGKANADKITVRKEQN</sequence>
<keyword evidence="3" id="KW-1185">Reference proteome</keyword>
<name>A0A385YPC8_9BACL</name>
<evidence type="ECO:0000313" key="3">
    <source>
        <dbReference type="Proteomes" id="UP000265725"/>
    </source>
</evidence>
<dbReference type="RefSeq" id="WP_119882304.1">
    <property type="nucleotide sequence ID" value="NZ_CP032418.1"/>
</dbReference>
<feature type="transmembrane region" description="Helical" evidence="1">
    <location>
        <begin position="12"/>
        <end position="30"/>
    </location>
</feature>
<keyword evidence="1" id="KW-0812">Transmembrane</keyword>
<dbReference type="Proteomes" id="UP000265725">
    <property type="component" value="Chromosome"/>
</dbReference>
<reference evidence="3" key="1">
    <citation type="submission" date="2018-09" db="EMBL/GenBank/DDBJ databases">
        <authorList>
            <person name="Zhu H."/>
        </authorList>
    </citation>
    <scope>NUCLEOTIDE SEQUENCE [LARGE SCALE GENOMIC DNA]</scope>
    <source>
        <strain evidence="3">K2R23-3</strain>
    </source>
</reference>
<keyword evidence="1" id="KW-1133">Transmembrane helix</keyword>
<evidence type="ECO:0000256" key="1">
    <source>
        <dbReference type="SAM" id="Phobius"/>
    </source>
</evidence>
<gene>
    <name evidence="2" type="ORF">D3873_01240</name>
</gene>
<evidence type="ECO:0000313" key="2">
    <source>
        <dbReference type="EMBL" id="AYC28559.1"/>
    </source>
</evidence>
<dbReference type="AlphaFoldDB" id="A0A385YPC8"/>
<protein>
    <submittedName>
        <fullName evidence="2">DUF3221 domain-containing protein</fullName>
    </submittedName>
</protein>